<evidence type="ECO:0000313" key="2">
    <source>
        <dbReference type="Proteomes" id="UP000295636"/>
    </source>
</evidence>
<dbReference type="PANTHER" id="PTHR48100">
    <property type="entry name" value="BROAD-SPECIFICITY PHOSPHATASE YOR283W-RELATED"/>
    <property type="match status" value="1"/>
</dbReference>
<dbReference type="CDD" id="cd07067">
    <property type="entry name" value="HP_PGM_like"/>
    <property type="match status" value="1"/>
</dbReference>
<reference evidence="1 2" key="1">
    <citation type="submission" date="2019-03" db="EMBL/GenBank/DDBJ databases">
        <title>This is whole genome sequence of Paenibacillus sp MS74 strain.</title>
        <authorList>
            <person name="Trinh H.N."/>
        </authorList>
    </citation>
    <scope>NUCLEOTIDE SEQUENCE [LARGE SCALE GENOMIC DNA]</scope>
    <source>
        <strain evidence="1 2">MS74</strain>
    </source>
</reference>
<organism evidence="1 2">
    <name type="scientific">Paenibacillus piri</name>
    <dbReference type="NCBI Taxonomy" id="2547395"/>
    <lineage>
        <taxon>Bacteria</taxon>
        <taxon>Bacillati</taxon>
        <taxon>Bacillota</taxon>
        <taxon>Bacilli</taxon>
        <taxon>Bacillales</taxon>
        <taxon>Paenibacillaceae</taxon>
        <taxon>Paenibacillus</taxon>
    </lineage>
</organism>
<accession>A0A4R5KR83</accession>
<dbReference type="InterPro" id="IPR013078">
    <property type="entry name" value="His_Pase_superF_clade-1"/>
</dbReference>
<sequence>MALFYLIRHGEPDWGFKEQRRLSPGRRDFVPLTPLGVEQAERTMNCGELKNCELILSSPYTRSLQTAAVMNRTLGLPLHVEFDLHEWTPDNWQAQNEAEITELWNDYRLHNGEHPNGETRLWETKSSVMKRTMGVLEKYKHRSKVIVVCHGMVIATLLGHSSEQVPYCGIYPFEW</sequence>
<dbReference type="RefSeq" id="WP_133227882.1">
    <property type="nucleotide sequence ID" value="NZ_SMRT01000004.1"/>
</dbReference>
<name>A0A4R5KR83_9BACL</name>
<dbReference type="GO" id="GO:0005737">
    <property type="term" value="C:cytoplasm"/>
    <property type="evidence" value="ECO:0007669"/>
    <property type="project" value="TreeGrafter"/>
</dbReference>
<protein>
    <submittedName>
        <fullName evidence="1">Histidine phosphatase family protein</fullName>
    </submittedName>
</protein>
<gene>
    <name evidence="1" type="ORF">E1757_11415</name>
</gene>
<dbReference type="Gene3D" id="3.40.50.1240">
    <property type="entry name" value="Phosphoglycerate mutase-like"/>
    <property type="match status" value="1"/>
</dbReference>
<dbReference type="SUPFAM" id="SSF53254">
    <property type="entry name" value="Phosphoglycerate mutase-like"/>
    <property type="match status" value="1"/>
</dbReference>
<evidence type="ECO:0000313" key="1">
    <source>
        <dbReference type="EMBL" id="TDF98106.1"/>
    </source>
</evidence>
<dbReference type="GO" id="GO:0016791">
    <property type="term" value="F:phosphatase activity"/>
    <property type="evidence" value="ECO:0007669"/>
    <property type="project" value="TreeGrafter"/>
</dbReference>
<dbReference type="AlphaFoldDB" id="A0A4R5KR83"/>
<dbReference type="SMART" id="SM00855">
    <property type="entry name" value="PGAM"/>
    <property type="match status" value="1"/>
</dbReference>
<dbReference type="Pfam" id="PF00300">
    <property type="entry name" value="His_Phos_1"/>
    <property type="match status" value="1"/>
</dbReference>
<dbReference type="InterPro" id="IPR050275">
    <property type="entry name" value="PGM_Phosphatase"/>
</dbReference>
<dbReference type="Proteomes" id="UP000295636">
    <property type="component" value="Unassembled WGS sequence"/>
</dbReference>
<keyword evidence="2" id="KW-1185">Reference proteome</keyword>
<dbReference type="InterPro" id="IPR029033">
    <property type="entry name" value="His_PPase_superfam"/>
</dbReference>
<dbReference type="EMBL" id="SMRT01000004">
    <property type="protein sequence ID" value="TDF98106.1"/>
    <property type="molecule type" value="Genomic_DNA"/>
</dbReference>
<comment type="caution">
    <text evidence="1">The sequence shown here is derived from an EMBL/GenBank/DDBJ whole genome shotgun (WGS) entry which is preliminary data.</text>
</comment>
<dbReference type="OrthoDB" id="9782128at2"/>
<proteinExistence type="predicted"/>
<dbReference type="PANTHER" id="PTHR48100:SF1">
    <property type="entry name" value="HISTIDINE PHOSPHATASE FAMILY PROTEIN-RELATED"/>
    <property type="match status" value="1"/>
</dbReference>